<keyword evidence="4" id="KW-1185">Reference proteome</keyword>
<proteinExistence type="predicted"/>
<protein>
    <recommendedName>
        <fullName evidence="5">DUF2884 family protein</fullName>
    </recommendedName>
</protein>
<dbReference type="KEGG" id="lmb:C9I47_1472"/>
<evidence type="ECO:0000256" key="2">
    <source>
        <dbReference type="SAM" id="SignalP"/>
    </source>
</evidence>
<evidence type="ECO:0000313" key="4">
    <source>
        <dbReference type="Proteomes" id="UP000249447"/>
    </source>
</evidence>
<reference evidence="3 4" key="1">
    <citation type="submission" date="2018-05" db="EMBL/GenBank/DDBJ databases">
        <title>The complete genome of Lysobacter maris HZ9B, a marine bacterium antagonistic against terrestrial plant pathogens.</title>
        <authorList>
            <person name="Zhang X.-Q."/>
        </authorList>
    </citation>
    <scope>NUCLEOTIDE SEQUENCE [LARGE SCALE GENOMIC DNA]</scope>
    <source>
        <strain evidence="3 4">HZ9B</strain>
    </source>
</reference>
<evidence type="ECO:0008006" key="5">
    <source>
        <dbReference type="Google" id="ProtNLM"/>
    </source>
</evidence>
<dbReference type="AlphaFoldDB" id="A0A2U9T3V3"/>
<gene>
    <name evidence="3" type="ORF">C9I47_1472</name>
</gene>
<dbReference type="RefSeq" id="WP_111266265.1">
    <property type="nucleotide sequence ID" value="NZ_CP029843.1"/>
</dbReference>
<evidence type="ECO:0000313" key="3">
    <source>
        <dbReference type="EMBL" id="AWV07173.1"/>
    </source>
</evidence>
<feature type="coiled-coil region" evidence="1">
    <location>
        <begin position="34"/>
        <end position="61"/>
    </location>
</feature>
<accession>A0A2U9T3V3</accession>
<keyword evidence="2" id="KW-0732">Signal</keyword>
<evidence type="ECO:0000256" key="1">
    <source>
        <dbReference type="SAM" id="Coils"/>
    </source>
</evidence>
<dbReference type="Proteomes" id="UP000249447">
    <property type="component" value="Chromosome"/>
</dbReference>
<name>A0A2U9T3V3_9GAMM</name>
<dbReference type="EMBL" id="CP029843">
    <property type="protein sequence ID" value="AWV07173.1"/>
    <property type="molecule type" value="Genomic_DNA"/>
</dbReference>
<sequence>MKRMRITIIALALLLPLAGQAADREADGIGEEIRRDLAEAREEVRTDLARALRELEEENLRLDGSLRFGTSGHARDELPPAEITPAGDFLVEGRTLAIDARQRRDLLAYRGQVLDIARSGIAIGQRSAEAALDVVDTSWAGLLFGAMTGSLERRVERSVAQQIEPAVRGLCMQLPALMDSQQRLAASVPQFRPYATLETSDIDGCEKQIRDEFASR</sequence>
<dbReference type="OrthoDB" id="6057407at2"/>
<organism evidence="3 4">
    <name type="scientific">Marilutibacter maris</name>
    <dbReference type="NCBI Taxonomy" id="1605891"/>
    <lineage>
        <taxon>Bacteria</taxon>
        <taxon>Pseudomonadati</taxon>
        <taxon>Pseudomonadota</taxon>
        <taxon>Gammaproteobacteria</taxon>
        <taxon>Lysobacterales</taxon>
        <taxon>Lysobacteraceae</taxon>
        <taxon>Marilutibacter</taxon>
    </lineage>
</organism>
<feature type="chain" id="PRO_5015998708" description="DUF2884 family protein" evidence="2">
    <location>
        <begin position="22"/>
        <end position="216"/>
    </location>
</feature>
<keyword evidence="1" id="KW-0175">Coiled coil</keyword>
<feature type="signal peptide" evidence="2">
    <location>
        <begin position="1"/>
        <end position="21"/>
    </location>
</feature>